<dbReference type="GO" id="GO:0003677">
    <property type="term" value="F:DNA binding"/>
    <property type="evidence" value="ECO:0007669"/>
    <property type="project" value="InterPro"/>
</dbReference>
<keyword evidence="5" id="KW-0413">Isomerase</keyword>
<organism evidence="13 14">
    <name type="scientific">Candidatus Polarisedimenticola svalbardensis</name>
    <dbReference type="NCBI Taxonomy" id="2886004"/>
    <lineage>
        <taxon>Bacteria</taxon>
        <taxon>Pseudomonadati</taxon>
        <taxon>Acidobacteriota</taxon>
        <taxon>Candidatus Polarisedimenticolia</taxon>
        <taxon>Candidatus Polarisedimenticolales</taxon>
        <taxon>Candidatus Polarisedimenticolaceae</taxon>
        <taxon>Candidatus Polarisedimenticola</taxon>
    </lineage>
</organism>
<feature type="region of interest" description="Disordered" evidence="10">
    <location>
        <begin position="915"/>
        <end position="954"/>
    </location>
</feature>
<dbReference type="PANTHER" id="PTHR11070">
    <property type="entry name" value="UVRD / RECB / PCRA DNA HELICASE FAMILY MEMBER"/>
    <property type="match status" value="1"/>
</dbReference>
<protein>
    <recommendedName>
        <fullName evidence="7">DNA 3'-5' helicase</fullName>
        <ecNumber evidence="7">5.6.2.4</ecNumber>
    </recommendedName>
</protein>
<dbReference type="GO" id="GO:0043138">
    <property type="term" value="F:3'-5' DNA helicase activity"/>
    <property type="evidence" value="ECO:0007669"/>
    <property type="project" value="UniProtKB-EC"/>
</dbReference>
<comment type="caution">
    <text evidence="13">The sequence shown here is derived from an EMBL/GenBank/DDBJ whole genome shotgun (WGS) entry which is preliminary data.</text>
</comment>
<evidence type="ECO:0000313" key="14">
    <source>
        <dbReference type="Proteomes" id="UP000648239"/>
    </source>
</evidence>
<dbReference type="GO" id="GO:0005524">
    <property type="term" value="F:ATP binding"/>
    <property type="evidence" value="ECO:0007669"/>
    <property type="project" value="UniProtKB-UniRule"/>
</dbReference>
<keyword evidence="2 9" id="KW-0378">Hydrolase</keyword>
<evidence type="ECO:0000256" key="10">
    <source>
        <dbReference type="SAM" id="MobiDB-lite"/>
    </source>
</evidence>
<reference evidence="13 14" key="1">
    <citation type="submission" date="2020-08" db="EMBL/GenBank/DDBJ databases">
        <title>Acidobacteriota in marine sediments use diverse sulfur dissimilation pathways.</title>
        <authorList>
            <person name="Wasmund K."/>
        </authorList>
    </citation>
    <scope>NUCLEOTIDE SEQUENCE [LARGE SCALE GENOMIC DNA]</scope>
    <source>
        <strain evidence="13">MAG AM4</strain>
    </source>
</reference>
<dbReference type="GO" id="GO:0016787">
    <property type="term" value="F:hydrolase activity"/>
    <property type="evidence" value="ECO:0007669"/>
    <property type="project" value="UniProtKB-UniRule"/>
</dbReference>
<dbReference type="InterPro" id="IPR014016">
    <property type="entry name" value="UvrD-like_ATP-bd"/>
</dbReference>
<evidence type="ECO:0000259" key="11">
    <source>
        <dbReference type="PROSITE" id="PS51198"/>
    </source>
</evidence>
<gene>
    <name evidence="13" type="ORF">IFK94_15505</name>
</gene>
<feature type="binding site" evidence="9">
    <location>
        <begin position="29"/>
        <end position="36"/>
    </location>
    <ligand>
        <name>ATP</name>
        <dbReference type="ChEBI" id="CHEBI:30616"/>
    </ligand>
</feature>
<dbReference type="GO" id="GO:0000725">
    <property type="term" value="P:recombinational repair"/>
    <property type="evidence" value="ECO:0007669"/>
    <property type="project" value="TreeGrafter"/>
</dbReference>
<dbReference type="EMBL" id="JACXWD010000105">
    <property type="protein sequence ID" value="MBD3869526.1"/>
    <property type="molecule type" value="Genomic_DNA"/>
</dbReference>
<evidence type="ECO:0000256" key="3">
    <source>
        <dbReference type="ARBA" id="ARBA00022806"/>
    </source>
</evidence>
<evidence type="ECO:0000256" key="2">
    <source>
        <dbReference type="ARBA" id="ARBA00022801"/>
    </source>
</evidence>
<evidence type="ECO:0000256" key="6">
    <source>
        <dbReference type="ARBA" id="ARBA00034617"/>
    </source>
</evidence>
<evidence type="ECO:0000256" key="5">
    <source>
        <dbReference type="ARBA" id="ARBA00023235"/>
    </source>
</evidence>
<evidence type="ECO:0000259" key="12">
    <source>
        <dbReference type="PROSITE" id="PS51217"/>
    </source>
</evidence>
<dbReference type="InterPro" id="IPR014017">
    <property type="entry name" value="DNA_helicase_UvrD-like_C"/>
</dbReference>
<dbReference type="InterPro" id="IPR027417">
    <property type="entry name" value="P-loop_NTPase"/>
</dbReference>
<evidence type="ECO:0000256" key="9">
    <source>
        <dbReference type="PROSITE-ProRule" id="PRU00560"/>
    </source>
</evidence>
<dbReference type="Proteomes" id="UP000648239">
    <property type="component" value="Unassembled WGS sequence"/>
</dbReference>
<dbReference type="Pfam" id="PF13361">
    <property type="entry name" value="UvrD_C"/>
    <property type="match status" value="2"/>
</dbReference>
<dbReference type="Gene3D" id="3.40.50.300">
    <property type="entry name" value="P-loop containing nucleotide triphosphate hydrolases"/>
    <property type="match status" value="4"/>
</dbReference>
<dbReference type="Pfam" id="PF00580">
    <property type="entry name" value="UvrD-helicase"/>
    <property type="match status" value="1"/>
</dbReference>
<feature type="compositionally biased region" description="Polar residues" evidence="10">
    <location>
        <begin position="885"/>
        <end position="896"/>
    </location>
</feature>
<evidence type="ECO:0000256" key="8">
    <source>
        <dbReference type="ARBA" id="ARBA00048988"/>
    </source>
</evidence>
<dbReference type="InterPro" id="IPR000212">
    <property type="entry name" value="DNA_helicase_UvrD/REP"/>
</dbReference>
<dbReference type="AlphaFoldDB" id="A0A8J7C3S5"/>
<evidence type="ECO:0000256" key="7">
    <source>
        <dbReference type="ARBA" id="ARBA00034808"/>
    </source>
</evidence>
<comment type="catalytic activity">
    <reaction evidence="6">
        <text>Couples ATP hydrolysis with the unwinding of duplex DNA by translocating in the 3'-5' direction.</text>
        <dbReference type="EC" id="5.6.2.4"/>
    </reaction>
</comment>
<feature type="domain" description="UvrD-like helicase ATP-binding" evidence="11">
    <location>
        <begin position="8"/>
        <end position="477"/>
    </location>
</feature>
<feature type="non-terminal residue" evidence="13">
    <location>
        <position position="954"/>
    </location>
</feature>
<proteinExistence type="predicted"/>
<sequence length="954" mass="104884">MTGLSTDLPDRDDRIRAVTCFDANLVVEAGAGTGKTSLLVERILVALGAGHATLEQITAITFTEKAAAEMRTRLATGLERLLRLCRREIDDPDPGFEADRADLHLTAMGIDPALLQERILAALHRIDRAQVNTIHTFCAGLLRAWPMAAGVEPGFDIDQGDHYDRILDEEWERFVVEALADNGQAETWRTLLGKIALGDLQDVAFALAGFGVPREILENPCPDIDPRNLFRPDIEATLGSARGILAMRDPGKAKPPMPATVLAALHGGFAVLLEEGYARFRQHVESSEELQRRLNQASTYKPSSANGFVDLDVETLRKAIRDGMELLRALMQSDDATVSMIVGVAAPFAAGARERLLQQGFVGFDGLLNLTRDLLRDHPDIREKVRRGTRMILVDEFQDTDPVQYEIVLYLAERSGESNPDPYLANLEPGRLFVVGDPKQSIYRFRGADYSAFKAAVDRILDQGGSRLVLKANFRTIGEILEPINRLFGERSGSPWVVSEQHQPPYIPLTPTRNEGGVQRVEVWNTPADETPKAPVRRALEAEAIAAEIEKTVRGSDGTSYSGIMILVRAFSNLEIYLRALRDRRIPYVVDGGKGFMERSEVTQLIATARAVSLPSDQAALLSFLRSPAAGVSDVQLAAYAVAGGAWDWRRFEQVNVADHGEIHQAFSLLASMADAVQDLPADTAVRTIVRMAGMQITGALAFEGSQRVANIGKLCAVASDLARDGRMSLVELLDHLKDEKFTESDSESPMADEKTDSVRVLSIHKAKGLECDTVIVPDLARSTTDHTPPKLEVGRLPDGTSAASVRLPDLRNLVSWYREREEKAHEEAENIRLLYVAVTRPKNRLIVVSGWSQGRSPWVDAIAAWNRPDQGILNREMERPGSSRRGNGSPTIQDTSGLAESFRSVLDGVQGQIHAPFQAPSTHDEERFTGSEEPDRLPRHDGASRDEAKELGT</sequence>
<evidence type="ECO:0000256" key="1">
    <source>
        <dbReference type="ARBA" id="ARBA00022741"/>
    </source>
</evidence>
<evidence type="ECO:0000256" key="4">
    <source>
        <dbReference type="ARBA" id="ARBA00022840"/>
    </source>
</evidence>
<dbReference type="GO" id="GO:0005829">
    <property type="term" value="C:cytosol"/>
    <property type="evidence" value="ECO:0007669"/>
    <property type="project" value="TreeGrafter"/>
</dbReference>
<keyword evidence="1 9" id="KW-0547">Nucleotide-binding</keyword>
<dbReference type="SUPFAM" id="SSF52540">
    <property type="entry name" value="P-loop containing nucleoside triphosphate hydrolases"/>
    <property type="match status" value="1"/>
</dbReference>
<name>A0A8J7C3S5_9BACT</name>
<dbReference type="Gene3D" id="1.10.486.10">
    <property type="entry name" value="PCRA, domain 4"/>
    <property type="match status" value="1"/>
</dbReference>
<dbReference type="EC" id="5.6.2.4" evidence="7"/>
<dbReference type="GO" id="GO:0009338">
    <property type="term" value="C:exodeoxyribonuclease V complex"/>
    <property type="evidence" value="ECO:0007669"/>
    <property type="project" value="TreeGrafter"/>
</dbReference>
<feature type="region of interest" description="Disordered" evidence="10">
    <location>
        <begin position="871"/>
        <end position="896"/>
    </location>
</feature>
<dbReference type="PROSITE" id="PS51217">
    <property type="entry name" value="UVRD_HELICASE_CTER"/>
    <property type="match status" value="1"/>
</dbReference>
<dbReference type="PANTHER" id="PTHR11070:SF23">
    <property type="entry name" value="RECBCD ENZYME SUBUNIT RECB"/>
    <property type="match status" value="1"/>
</dbReference>
<dbReference type="PROSITE" id="PS51198">
    <property type="entry name" value="UVRD_HELICASE_ATP_BIND"/>
    <property type="match status" value="1"/>
</dbReference>
<keyword evidence="4 9" id="KW-0067">ATP-binding</keyword>
<evidence type="ECO:0000313" key="13">
    <source>
        <dbReference type="EMBL" id="MBD3869526.1"/>
    </source>
</evidence>
<accession>A0A8J7C3S5</accession>
<comment type="catalytic activity">
    <reaction evidence="8">
        <text>ATP + H2O = ADP + phosphate + H(+)</text>
        <dbReference type="Rhea" id="RHEA:13065"/>
        <dbReference type="ChEBI" id="CHEBI:15377"/>
        <dbReference type="ChEBI" id="CHEBI:15378"/>
        <dbReference type="ChEBI" id="CHEBI:30616"/>
        <dbReference type="ChEBI" id="CHEBI:43474"/>
        <dbReference type="ChEBI" id="CHEBI:456216"/>
        <dbReference type="EC" id="5.6.2.4"/>
    </reaction>
</comment>
<keyword evidence="3 9" id="KW-0347">Helicase</keyword>
<feature type="compositionally biased region" description="Basic and acidic residues" evidence="10">
    <location>
        <begin position="923"/>
        <end position="954"/>
    </location>
</feature>
<feature type="domain" description="UvrD-like helicase C-terminal" evidence="12">
    <location>
        <begin position="490"/>
        <end position="769"/>
    </location>
</feature>